<sequence length="136" mass="14284">MSAGWVVVGWTPDEYGEVALDHALAEVAHRPSGVVVVNGTKGDSLVDTRYAGSDAMQELERRLGAAGVEWSVRQPVGGDVADQVLAVATELGARLIVLGLRKRTPVGKLLMGSVAQRVILDASCPVLCVKPGSEPR</sequence>
<dbReference type="Pfam" id="PF00582">
    <property type="entry name" value="Usp"/>
    <property type="match status" value="1"/>
</dbReference>
<accession>A0A6L7EWD9</accession>
<dbReference type="CDD" id="cd00293">
    <property type="entry name" value="USP-like"/>
    <property type="match status" value="1"/>
</dbReference>
<evidence type="ECO:0000259" key="2">
    <source>
        <dbReference type="Pfam" id="PF00582"/>
    </source>
</evidence>
<evidence type="ECO:0000256" key="1">
    <source>
        <dbReference type="ARBA" id="ARBA00008791"/>
    </source>
</evidence>
<proteinExistence type="inferred from homology"/>
<dbReference type="EMBL" id="WUEK01000010">
    <property type="protein sequence ID" value="MXG91040.1"/>
    <property type="molecule type" value="Genomic_DNA"/>
</dbReference>
<organism evidence="3 4">
    <name type="scientific">Nocardioides flavescens</name>
    <dbReference type="NCBI Taxonomy" id="2691959"/>
    <lineage>
        <taxon>Bacteria</taxon>
        <taxon>Bacillati</taxon>
        <taxon>Actinomycetota</taxon>
        <taxon>Actinomycetes</taxon>
        <taxon>Propionibacteriales</taxon>
        <taxon>Nocardioidaceae</taxon>
        <taxon>Nocardioides</taxon>
    </lineage>
</organism>
<gene>
    <name evidence="3" type="ORF">GRQ65_15940</name>
</gene>
<dbReference type="PANTHER" id="PTHR46268">
    <property type="entry name" value="STRESS RESPONSE PROTEIN NHAX"/>
    <property type="match status" value="1"/>
</dbReference>
<dbReference type="PRINTS" id="PR01438">
    <property type="entry name" value="UNVRSLSTRESS"/>
</dbReference>
<dbReference type="InterPro" id="IPR014729">
    <property type="entry name" value="Rossmann-like_a/b/a_fold"/>
</dbReference>
<dbReference type="InterPro" id="IPR006015">
    <property type="entry name" value="Universal_stress_UspA"/>
</dbReference>
<dbReference type="AlphaFoldDB" id="A0A6L7EWD9"/>
<dbReference type="SUPFAM" id="SSF52402">
    <property type="entry name" value="Adenine nucleotide alpha hydrolases-like"/>
    <property type="match status" value="1"/>
</dbReference>
<protein>
    <submittedName>
        <fullName evidence="3">Universal stress protein</fullName>
    </submittedName>
</protein>
<comment type="similarity">
    <text evidence="1">Belongs to the universal stress protein A family.</text>
</comment>
<keyword evidence="4" id="KW-1185">Reference proteome</keyword>
<evidence type="ECO:0000313" key="4">
    <source>
        <dbReference type="Proteomes" id="UP000473325"/>
    </source>
</evidence>
<evidence type="ECO:0000313" key="3">
    <source>
        <dbReference type="EMBL" id="MXG91040.1"/>
    </source>
</evidence>
<feature type="domain" description="UspA" evidence="2">
    <location>
        <begin position="6"/>
        <end position="130"/>
    </location>
</feature>
<dbReference type="RefSeq" id="WP_160878974.1">
    <property type="nucleotide sequence ID" value="NZ_WUEK01000010.1"/>
</dbReference>
<dbReference type="PANTHER" id="PTHR46268:SF6">
    <property type="entry name" value="UNIVERSAL STRESS PROTEIN UP12"/>
    <property type="match status" value="1"/>
</dbReference>
<name>A0A6L7EWD9_9ACTN</name>
<dbReference type="InterPro" id="IPR006016">
    <property type="entry name" value="UspA"/>
</dbReference>
<dbReference type="Gene3D" id="3.40.50.620">
    <property type="entry name" value="HUPs"/>
    <property type="match status" value="1"/>
</dbReference>
<reference evidence="3 4" key="1">
    <citation type="submission" date="2019-12" db="EMBL/GenBank/DDBJ databases">
        <authorList>
            <person name="Kun Z."/>
        </authorList>
    </citation>
    <scope>NUCLEOTIDE SEQUENCE [LARGE SCALE GENOMIC DNA]</scope>
    <source>
        <strain evidence="3 4">YIM 123512</strain>
    </source>
</reference>
<dbReference type="Proteomes" id="UP000473325">
    <property type="component" value="Unassembled WGS sequence"/>
</dbReference>
<comment type="caution">
    <text evidence="3">The sequence shown here is derived from an EMBL/GenBank/DDBJ whole genome shotgun (WGS) entry which is preliminary data.</text>
</comment>